<organism evidence="2 4">
    <name type="scientific">Pectobacterium carotovorum subsp. carotovorum</name>
    <name type="common">Erwinia carotovora subsp. carotovora</name>
    <dbReference type="NCBI Taxonomy" id="555"/>
    <lineage>
        <taxon>Bacteria</taxon>
        <taxon>Pseudomonadati</taxon>
        <taxon>Pseudomonadota</taxon>
        <taxon>Gammaproteobacteria</taxon>
        <taxon>Enterobacterales</taxon>
        <taxon>Pectobacteriaceae</taxon>
        <taxon>Pectobacterium</taxon>
    </lineage>
</organism>
<keyword evidence="3" id="KW-1185">Reference proteome</keyword>
<protein>
    <submittedName>
        <fullName evidence="2">Uncharacterized protein</fullName>
    </submittedName>
</protein>
<evidence type="ECO:0000313" key="4">
    <source>
        <dbReference type="Proteomes" id="UP001165145"/>
    </source>
</evidence>
<dbReference type="EMBL" id="BSRL01000007">
    <property type="protein sequence ID" value="GLV70632.1"/>
    <property type="molecule type" value="Genomic_DNA"/>
</dbReference>
<evidence type="ECO:0000313" key="1">
    <source>
        <dbReference type="EMBL" id="GKX48188.1"/>
    </source>
</evidence>
<dbReference type="AlphaFoldDB" id="A0AAI9L3Q3"/>
<evidence type="ECO:0000313" key="3">
    <source>
        <dbReference type="Proteomes" id="UP001058167"/>
    </source>
</evidence>
<sequence>MINELRKKWLKNKIPGLDLVIFESGKVQYIDIDFIENNALSHSFNKEYFISYGEISTFKDITDTHEEIWSEIQINNKLSVDKENIFLCGEGEMGNEGFIIKTDINNNIKMVFYSTTSNPFIAIRKIQDNIYFKSTANFHVVVDLFSNDITICNEDIL</sequence>
<gene>
    <name evidence="2" type="ORF">Pcaca03_30760</name>
    <name evidence="1" type="ORF">SOASR016_29400</name>
</gene>
<dbReference type="EMBL" id="BRLF01000007">
    <property type="protein sequence ID" value="GKX48188.1"/>
    <property type="molecule type" value="Genomic_DNA"/>
</dbReference>
<comment type="caution">
    <text evidence="2">The sequence shown here is derived from an EMBL/GenBank/DDBJ whole genome shotgun (WGS) entry which is preliminary data.</text>
</comment>
<dbReference type="Proteomes" id="UP001058167">
    <property type="component" value="Unassembled WGS sequence"/>
</dbReference>
<name>A0AAI9L3Q3_PECCC</name>
<reference evidence="1" key="1">
    <citation type="submission" date="2022-06" db="EMBL/GenBank/DDBJ databases">
        <title>Draft genome sequences of Pectobacterium carotovorum subsp. carotovorum str. NBRC12380.</title>
        <authorList>
            <person name="Wakabayashi Y."/>
            <person name="Kojima K."/>
        </authorList>
    </citation>
    <scope>NUCLEOTIDE SEQUENCE</scope>
    <source>
        <strain evidence="1">NBRC 12380</strain>
    </source>
</reference>
<proteinExistence type="predicted"/>
<dbReference type="Proteomes" id="UP001165145">
    <property type="component" value="Unassembled WGS sequence"/>
</dbReference>
<accession>A0AAI9L3Q3</accession>
<dbReference type="RefSeq" id="WP_261867181.1">
    <property type="nucleotide sequence ID" value="NZ_BRLF01000007.1"/>
</dbReference>
<reference evidence="2" key="2">
    <citation type="submission" date="2023-02" db="EMBL/GenBank/DDBJ databases">
        <title>Pectobacterium carotovorum subsp. carotovorum NBRC 12380.</title>
        <authorList>
            <person name="Ichikawa N."/>
            <person name="Sato H."/>
            <person name="Tonouchi N."/>
        </authorList>
    </citation>
    <scope>NUCLEOTIDE SEQUENCE</scope>
    <source>
        <strain evidence="2">NBRC 12380</strain>
    </source>
</reference>
<evidence type="ECO:0000313" key="2">
    <source>
        <dbReference type="EMBL" id="GLV70632.1"/>
    </source>
</evidence>